<dbReference type="AlphaFoldDB" id="A0ABD3RUJ8"/>
<organism evidence="3 4">
    <name type="scientific">Penstemon smallii</name>
    <dbReference type="NCBI Taxonomy" id="265156"/>
    <lineage>
        <taxon>Eukaryota</taxon>
        <taxon>Viridiplantae</taxon>
        <taxon>Streptophyta</taxon>
        <taxon>Embryophyta</taxon>
        <taxon>Tracheophyta</taxon>
        <taxon>Spermatophyta</taxon>
        <taxon>Magnoliopsida</taxon>
        <taxon>eudicotyledons</taxon>
        <taxon>Gunneridae</taxon>
        <taxon>Pentapetalae</taxon>
        <taxon>asterids</taxon>
        <taxon>lamiids</taxon>
        <taxon>Lamiales</taxon>
        <taxon>Plantaginaceae</taxon>
        <taxon>Cheloneae</taxon>
        <taxon>Penstemon</taxon>
    </lineage>
</organism>
<feature type="chain" id="PRO_5044857585" description="Transmembrane protein 220" evidence="2">
    <location>
        <begin position="26"/>
        <end position="161"/>
    </location>
</feature>
<dbReference type="PANTHER" id="PTHR34262">
    <property type="entry name" value="TRANSMEMBRANE PROTEIN 220"/>
    <property type="match status" value="1"/>
</dbReference>
<feature type="transmembrane region" description="Helical" evidence="1">
    <location>
        <begin position="33"/>
        <end position="56"/>
    </location>
</feature>
<keyword evidence="2" id="KW-0732">Signal</keyword>
<dbReference type="InterPro" id="IPR029377">
    <property type="entry name" value="TMEM220"/>
</dbReference>
<comment type="caution">
    <text evidence="3">The sequence shown here is derived from an EMBL/GenBank/DDBJ whole genome shotgun (WGS) entry which is preliminary data.</text>
</comment>
<evidence type="ECO:0000256" key="1">
    <source>
        <dbReference type="SAM" id="Phobius"/>
    </source>
</evidence>
<name>A0ABD3RUJ8_9LAMI</name>
<evidence type="ECO:0000256" key="2">
    <source>
        <dbReference type="SAM" id="SignalP"/>
    </source>
</evidence>
<evidence type="ECO:0000313" key="3">
    <source>
        <dbReference type="EMBL" id="KAL3813555.1"/>
    </source>
</evidence>
<keyword evidence="1" id="KW-0472">Membrane</keyword>
<dbReference type="Pfam" id="PF15071">
    <property type="entry name" value="TMEM220"/>
    <property type="match status" value="1"/>
</dbReference>
<feature type="transmembrane region" description="Helical" evidence="1">
    <location>
        <begin position="135"/>
        <end position="154"/>
    </location>
</feature>
<dbReference type="Proteomes" id="UP001634393">
    <property type="component" value="Unassembled WGS sequence"/>
</dbReference>
<protein>
    <recommendedName>
        <fullName evidence="5">Transmembrane protein 220</fullName>
    </recommendedName>
</protein>
<dbReference type="PANTHER" id="PTHR34262:SF1">
    <property type="entry name" value="TRANSMEMBRANE PROTEIN 220"/>
    <property type="match status" value="1"/>
</dbReference>
<keyword evidence="1" id="KW-1133">Transmembrane helix</keyword>
<keyword evidence="1" id="KW-0812">Transmembrane</keyword>
<dbReference type="EMBL" id="JBJXBP010000008">
    <property type="protein sequence ID" value="KAL3813555.1"/>
    <property type="molecule type" value="Genomic_DNA"/>
</dbReference>
<feature type="signal peptide" evidence="2">
    <location>
        <begin position="1"/>
        <end position="25"/>
    </location>
</feature>
<feature type="transmembrane region" description="Helical" evidence="1">
    <location>
        <begin position="68"/>
        <end position="86"/>
    </location>
</feature>
<reference evidence="3 4" key="1">
    <citation type="submission" date="2024-12" db="EMBL/GenBank/DDBJ databases">
        <title>The unique morphological basis and parallel evolutionary history of personate flowers in Penstemon.</title>
        <authorList>
            <person name="Depatie T.H."/>
            <person name="Wessinger C.A."/>
        </authorList>
    </citation>
    <scope>NUCLEOTIDE SEQUENCE [LARGE SCALE GENOMIC DNA]</scope>
    <source>
        <strain evidence="3">WTNN_2</strain>
        <tissue evidence="3">Leaf</tissue>
    </source>
</reference>
<evidence type="ECO:0008006" key="5">
    <source>
        <dbReference type="Google" id="ProtNLM"/>
    </source>
</evidence>
<keyword evidence="4" id="KW-1185">Reference proteome</keyword>
<sequence>MAAGNKKSETLCSLLMASLFALSASFQFNDTDWYFWIPLYVTACIVNLVNGVMKGYDSNSNIKKMTKFTFWFGVCLFVKVVIEDFVHGISGFLSLDMRERVVREKFGSGLVICSMFLHLGNSSNSKSRPAQLTKYGMPILVGTAYGISFIFFVFHQDEMRY</sequence>
<gene>
    <name evidence="3" type="ORF">ACJIZ3_014823</name>
</gene>
<evidence type="ECO:0000313" key="4">
    <source>
        <dbReference type="Proteomes" id="UP001634393"/>
    </source>
</evidence>
<proteinExistence type="predicted"/>
<accession>A0ABD3RUJ8</accession>